<dbReference type="OrthoDB" id="9812295at2"/>
<name>A0A5C4VTL2_9ACTN</name>
<gene>
    <name evidence="3" type="ORF">FH608_037155</name>
</gene>
<keyword evidence="4" id="KW-1185">Reference proteome</keyword>
<feature type="region of interest" description="Disordered" evidence="1">
    <location>
        <begin position="1"/>
        <end position="22"/>
    </location>
</feature>
<dbReference type="SUPFAM" id="SSF52218">
    <property type="entry name" value="Flavoproteins"/>
    <property type="match status" value="1"/>
</dbReference>
<evidence type="ECO:0000313" key="3">
    <source>
        <dbReference type="EMBL" id="KAB8190081.1"/>
    </source>
</evidence>
<dbReference type="InterPro" id="IPR029039">
    <property type="entry name" value="Flavoprotein-like_sf"/>
</dbReference>
<proteinExistence type="predicted"/>
<feature type="compositionally biased region" description="Low complexity" evidence="1">
    <location>
        <begin position="1"/>
        <end position="13"/>
    </location>
</feature>
<comment type="caution">
    <text evidence="3">The sequence shown here is derived from an EMBL/GenBank/DDBJ whole genome shotgun (WGS) entry which is preliminary data.</text>
</comment>
<feature type="domain" description="NADPH-dependent FMN reductase-like" evidence="2">
    <location>
        <begin position="52"/>
        <end position="188"/>
    </location>
</feature>
<evidence type="ECO:0000256" key="1">
    <source>
        <dbReference type="SAM" id="MobiDB-lite"/>
    </source>
</evidence>
<reference evidence="3 4" key="1">
    <citation type="submission" date="2019-10" db="EMBL/GenBank/DDBJ databases">
        <title>Nonomuraea sp. nov., isolated from Phyllanthus amarus.</title>
        <authorList>
            <person name="Klykleung N."/>
            <person name="Tanasupawat S."/>
        </authorList>
    </citation>
    <scope>NUCLEOTIDE SEQUENCE [LARGE SCALE GENOMIC DNA]</scope>
    <source>
        <strain evidence="3 4">PA1-10</strain>
    </source>
</reference>
<organism evidence="3 4">
    <name type="scientific">Nonomuraea phyllanthi</name>
    <dbReference type="NCBI Taxonomy" id="2219224"/>
    <lineage>
        <taxon>Bacteria</taxon>
        <taxon>Bacillati</taxon>
        <taxon>Actinomycetota</taxon>
        <taxon>Actinomycetes</taxon>
        <taxon>Streptosporangiales</taxon>
        <taxon>Streptosporangiaceae</taxon>
        <taxon>Nonomuraea</taxon>
    </lineage>
</organism>
<dbReference type="Pfam" id="PF03358">
    <property type="entry name" value="FMN_red"/>
    <property type="match status" value="1"/>
</dbReference>
<sequence>MAAGAAASGARAHSAPRPRSPRRALLTSRWSWTSEASGRFPVLSGTSWEQRVKIIGIAAGLHAGSFINRLLGAAGGELPDGVGFTVWRGLGEIPPYTRGPVPARARELVALTAASDAVLLTAPEHSLLPDELTYALDWMSAMDGLAGKHVAVMSASARACGAMWAQAELYKHLQAAGAVVMGAELVISPACPHFDDDGHLTDPALRSQVRAVIAQLCPSEVMEPALSL</sequence>
<dbReference type="Gene3D" id="3.40.50.360">
    <property type="match status" value="1"/>
</dbReference>
<evidence type="ECO:0000313" key="4">
    <source>
        <dbReference type="Proteomes" id="UP000312512"/>
    </source>
</evidence>
<evidence type="ECO:0000259" key="2">
    <source>
        <dbReference type="Pfam" id="PF03358"/>
    </source>
</evidence>
<dbReference type="AlphaFoldDB" id="A0A5C4VTL2"/>
<dbReference type="GO" id="GO:0016491">
    <property type="term" value="F:oxidoreductase activity"/>
    <property type="evidence" value="ECO:0007669"/>
    <property type="project" value="InterPro"/>
</dbReference>
<dbReference type="InterPro" id="IPR005025">
    <property type="entry name" value="FMN_Rdtase-like_dom"/>
</dbReference>
<accession>A0A5C4VTL2</accession>
<dbReference type="EMBL" id="VDLX02000017">
    <property type="protein sequence ID" value="KAB8190081.1"/>
    <property type="molecule type" value="Genomic_DNA"/>
</dbReference>
<dbReference type="Proteomes" id="UP000312512">
    <property type="component" value="Unassembled WGS sequence"/>
</dbReference>
<protein>
    <recommendedName>
        <fullName evidence="2">NADPH-dependent FMN reductase-like domain-containing protein</fullName>
    </recommendedName>
</protein>